<gene>
    <name evidence="3" type="ORF">GCM10007175_05550</name>
</gene>
<feature type="domain" description="Putative Flp pilus-assembly TadG-like N-terminal" evidence="2">
    <location>
        <begin position="25"/>
        <end position="68"/>
    </location>
</feature>
<reference evidence="4" key="1">
    <citation type="journal article" date="2019" name="Int. J. Syst. Evol. Microbiol.">
        <title>The Global Catalogue of Microorganisms (GCM) 10K type strain sequencing project: providing services to taxonomists for standard genome sequencing and annotation.</title>
        <authorList>
            <consortium name="The Broad Institute Genomics Platform"/>
            <consortium name="The Broad Institute Genome Sequencing Center for Infectious Disease"/>
            <person name="Wu L."/>
            <person name="Ma J."/>
        </authorList>
    </citation>
    <scope>NUCLEOTIDE SEQUENCE [LARGE SCALE GENOMIC DNA]</scope>
    <source>
        <strain evidence="4">CGMCC 1.3601</strain>
    </source>
</reference>
<keyword evidence="1" id="KW-0812">Transmembrane</keyword>
<keyword evidence="4" id="KW-1185">Reference proteome</keyword>
<dbReference type="InterPro" id="IPR028087">
    <property type="entry name" value="Tad_N"/>
</dbReference>
<evidence type="ECO:0000313" key="3">
    <source>
        <dbReference type="EMBL" id="GGI71602.1"/>
    </source>
</evidence>
<evidence type="ECO:0000256" key="1">
    <source>
        <dbReference type="SAM" id="Phobius"/>
    </source>
</evidence>
<dbReference type="RefSeq" id="WP_188727480.1">
    <property type="nucleotide sequence ID" value="NZ_BMKV01000001.1"/>
</dbReference>
<dbReference type="Proteomes" id="UP000658754">
    <property type="component" value="Unassembled WGS sequence"/>
</dbReference>
<evidence type="ECO:0000313" key="4">
    <source>
        <dbReference type="Proteomes" id="UP000658754"/>
    </source>
</evidence>
<sequence>MWGLKPRYPELSPKGANKNAGNEDGAASVFVAILLVVLLGVTALVVDVGAAYAEKSQLQNGADAAALAIARDCAEGDCGAFEATGSALASGNANDATSGSTVTFPGEATVRVVAVAREPGSATDGFSLFFAQVFGINAANIGAAAEASWGPPSEANTLPWTAHQCVFKNSLSASQLTEFNSTGTFSGDPSTELMLLRYDTNASAPDGCPADGYQPGGFGWLETTGDGCSADIDLDATTDGQPGNHFPNDPDCDTVLATIMDEPALIPLYSAVDGTGENAEYTLIGFGAFQVTGYKFSGGAGVNISPTSACTGNCRALQGYFARFVSLEEGIISTDDGPNFGGSLVALTE</sequence>
<keyword evidence="1" id="KW-1133">Transmembrane helix</keyword>
<comment type="caution">
    <text evidence="3">The sequence shown here is derived from an EMBL/GenBank/DDBJ whole genome shotgun (WGS) entry which is preliminary data.</text>
</comment>
<dbReference type="EMBL" id="BMKV01000001">
    <property type="protein sequence ID" value="GGI71602.1"/>
    <property type="molecule type" value="Genomic_DNA"/>
</dbReference>
<feature type="transmembrane region" description="Helical" evidence="1">
    <location>
        <begin position="26"/>
        <end position="46"/>
    </location>
</feature>
<dbReference type="Pfam" id="PF13400">
    <property type="entry name" value="Tad"/>
    <property type="match status" value="1"/>
</dbReference>
<accession>A0ABQ2CBU4</accession>
<proteinExistence type="predicted"/>
<keyword evidence="1" id="KW-0472">Membrane</keyword>
<protein>
    <recommendedName>
        <fullName evidence="2">Putative Flp pilus-assembly TadG-like N-terminal domain-containing protein</fullName>
    </recommendedName>
</protein>
<organism evidence="3 4">
    <name type="scientific">Pseudarthrobacter scleromae</name>
    <dbReference type="NCBI Taxonomy" id="158897"/>
    <lineage>
        <taxon>Bacteria</taxon>
        <taxon>Bacillati</taxon>
        <taxon>Actinomycetota</taxon>
        <taxon>Actinomycetes</taxon>
        <taxon>Micrococcales</taxon>
        <taxon>Micrococcaceae</taxon>
        <taxon>Pseudarthrobacter</taxon>
    </lineage>
</organism>
<name>A0ABQ2CBU4_9MICC</name>
<evidence type="ECO:0000259" key="2">
    <source>
        <dbReference type="Pfam" id="PF13400"/>
    </source>
</evidence>